<keyword evidence="4" id="KW-1185">Reference proteome</keyword>
<evidence type="ECO:0000313" key="4">
    <source>
        <dbReference type="Proteomes" id="UP001208938"/>
    </source>
</evidence>
<gene>
    <name evidence="3" type="ORF">OKW52_11680</name>
</gene>
<dbReference type="RefSeq" id="WP_264505857.1">
    <property type="nucleotide sequence ID" value="NZ_JAPDFL010000001.1"/>
</dbReference>
<feature type="transmembrane region" description="Helical" evidence="2">
    <location>
        <begin position="62"/>
        <end position="81"/>
    </location>
</feature>
<dbReference type="EMBL" id="JAPDFL010000001">
    <property type="protein sequence ID" value="MCW1932895.1"/>
    <property type="molecule type" value="Genomic_DNA"/>
</dbReference>
<dbReference type="Proteomes" id="UP001208938">
    <property type="component" value="Unassembled WGS sequence"/>
</dbReference>
<feature type="transmembrane region" description="Helical" evidence="2">
    <location>
        <begin position="155"/>
        <end position="177"/>
    </location>
</feature>
<sequence length="251" mass="25812">MIAQTLAKALPPIAVSLCGSIGAMLAPSPDLVTLPGLMFMDSTCTATLPAAMPIKRCGRKPIYILGSLVAVCGALGAFIALSGGARWNIWTTLVFLGVGWTFADTGTPVMITRASATAASLFAGVLFALSSGAVRNITVLIPLALVLGLMTCPRALGFGSIIAGTALLIGLGGAFGARGPVIWRRSPYLDLNTAPIEGRDHHDPNRHHQPPAPSGRASQGRAHRPDPASGRDPDPAARQGPDAAAHALFVT</sequence>
<keyword evidence="2" id="KW-1133">Transmembrane helix</keyword>
<evidence type="ECO:0000256" key="2">
    <source>
        <dbReference type="SAM" id="Phobius"/>
    </source>
</evidence>
<feature type="region of interest" description="Disordered" evidence="1">
    <location>
        <begin position="194"/>
        <end position="251"/>
    </location>
</feature>
<organism evidence="3 4">
    <name type="scientific">Pararhodobacter zhoushanensis</name>
    <dbReference type="NCBI Taxonomy" id="2479545"/>
    <lineage>
        <taxon>Bacteria</taxon>
        <taxon>Pseudomonadati</taxon>
        <taxon>Pseudomonadota</taxon>
        <taxon>Alphaproteobacteria</taxon>
        <taxon>Rhodobacterales</taxon>
        <taxon>Paracoccaceae</taxon>
        <taxon>Pararhodobacter</taxon>
    </lineage>
</organism>
<evidence type="ECO:0000313" key="3">
    <source>
        <dbReference type="EMBL" id="MCW1932895.1"/>
    </source>
</evidence>
<accession>A0ABT3GZJ0</accession>
<feature type="transmembrane region" description="Helical" evidence="2">
    <location>
        <begin position="87"/>
        <end position="109"/>
    </location>
</feature>
<comment type="caution">
    <text evidence="3">The sequence shown here is derived from an EMBL/GenBank/DDBJ whole genome shotgun (WGS) entry which is preliminary data.</text>
</comment>
<feature type="transmembrane region" description="Helical" evidence="2">
    <location>
        <begin position="121"/>
        <end position="149"/>
    </location>
</feature>
<keyword evidence="2" id="KW-0812">Transmembrane</keyword>
<proteinExistence type="predicted"/>
<keyword evidence="2" id="KW-0472">Membrane</keyword>
<protein>
    <submittedName>
        <fullName evidence="3">Uncharacterized protein</fullName>
    </submittedName>
</protein>
<evidence type="ECO:0000256" key="1">
    <source>
        <dbReference type="SAM" id="MobiDB-lite"/>
    </source>
</evidence>
<feature type="compositionally biased region" description="Basic and acidic residues" evidence="1">
    <location>
        <begin position="223"/>
        <end position="235"/>
    </location>
</feature>
<name>A0ABT3GZJ0_9RHOB</name>
<reference evidence="3 4" key="1">
    <citation type="submission" date="2022-10" db="EMBL/GenBank/DDBJ databases">
        <title>Pararhodobacter sp. nov., isolated from marine algae.</title>
        <authorList>
            <person name="Choi B.J."/>
            <person name="Kim J.M."/>
            <person name="Lee J.K."/>
            <person name="Choi D.G."/>
            <person name="Jeon C.O."/>
        </authorList>
    </citation>
    <scope>NUCLEOTIDE SEQUENCE [LARGE SCALE GENOMIC DNA]</scope>
    <source>
        <strain evidence="3 4">ZQ420</strain>
    </source>
</reference>